<keyword evidence="4" id="KW-1185">Reference proteome</keyword>
<feature type="region of interest" description="Disordered" evidence="2">
    <location>
        <begin position="268"/>
        <end position="295"/>
    </location>
</feature>
<dbReference type="GO" id="GO:0007062">
    <property type="term" value="P:sister chromatid cohesion"/>
    <property type="evidence" value="ECO:0007669"/>
    <property type="project" value="TreeGrafter"/>
</dbReference>
<dbReference type="AlphaFoldDB" id="A0A6S7JV75"/>
<accession>A0A6S7JV75</accession>
<organism evidence="3 4">
    <name type="scientific">Paramuricea clavata</name>
    <name type="common">Red gorgonian</name>
    <name type="synonym">Violescent sea-whip</name>
    <dbReference type="NCBI Taxonomy" id="317549"/>
    <lineage>
        <taxon>Eukaryota</taxon>
        <taxon>Metazoa</taxon>
        <taxon>Cnidaria</taxon>
        <taxon>Anthozoa</taxon>
        <taxon>Octocorallia</taxon>
        <taxon>Malacalcyonacea</taxon>
        <taxon>Plexauridae</taxon>
        <taxon>Paramuricea</taxon>
    </lineage>
</organism>
<gene>
    <name evidence="3" type="ORF">PACLA_8A055275</name>
</gene>
<dbReference type="PANTHER" id="PTHR11199">
    <property type="entry name" value="STROMAL ANTIGEN"/>
    <property type="match status" value="1"/>
</dbReference>
<proteinExistence type="inferred from homology"/>
<dbReference type="GO" id="GO:0003682">
    <property type="term" value="F:chromatin binding"/>
    <property type="evidence" value="ECO:0007669"/>
    <property type="project" value="TreeGrafter"/>
</dbReference>
<dbReference type="Proteomes" id="UP001152795">
    <property type="component" value="Unassembled WGS sequence"/>
</dbReference>
<dbReference type="GO" id="GO:0000785">
    <property type="term" value="C:chromatin"/>
    <property type="evidence" value="ECO:0007669"/>
    <property type="project" value="TreeGrafter"/>
</dbReference>
<dbReference type="EMBL" id="CACRXK020022328">
    <property type="protein sequence ID" value="CAB4036716.1"/>
    <property type="molecule type" value="Genomic_DNA"/>
</dbReference>
<comment type="similarity">
    <text evidence="1">Belongs to the SCC3 family.</text>
</comment>
<dbReference type="PANTHER" id="PTHR11199:SF0">
    <property type="entry name" value="LD34181P-RELATED"/>
    <property type="match status" value="1"/>
</dbReference>
<evidence type="ECO:0000313" key="4">
    <source>
        <dbReference type="Proteomes" id="UP001152795"/>
    </source>
</evidence>
<dbReference type="GO" id="GO:0008278">
    <property type="term" value="C:cohesin complex"/>
    <property type="evidence" value="ECO:0007669"/>
    <property type="project" value="TreeGrafter"/>
</dbReference>
<evidence type="ECO:0000313" key="3">
    <source>
        <dbReference type="EMBL" id="CAB4036716.1"/>
    </source>
</evidence>
<evidence type="ECO:0000256" key="2">
    <source>
        <dbReference type="SAM" id="MobiDB-lite"/>
    </source>
</evidence>
<comment type="caution">
    <text evidence="3">The sequence shown here is derived from an EMBL/GenBank/DDBJ whole genome shotgun (WGS) entry which is preliminary data.</text>
</comment>
<evidence type="ECO:0000256" key="1">
    <source>
        <dbReference type="ARBA" id="ARBA00005486"/>
    </source>
</evidence>
<dbReference type="InterPro" id="IPR039662">
    <property type="entry name" value="Cohesin_Scc3/SA"/>
</dbReference>
<name>A0A6S7JV75_PARCT</name>
<sequence>MVCFHSDPTLSALVYTPNDMLQDTCANFASCYAFSELNGEEEKEDEDENTENEVEDLNNKRVVLAGLCKLFSYGIFEMRLATVLFSRIISAFGNFGDLIKQTMSKCREININYYTKTIALTLFSEYEKLREVGNGPVDKSSEEYTALKELARRLALTYGIELTKEPIRKAMINLHREAILRSFSRDDEQENEQDNAETEIALPNIGFLAVISECSSRLISQDKKTVLGILKKQMEDIKLNIKDAGRDPELQPLVSYYRVMLEGSQLSSAKTTKLRPAPQKAKRKLDVDGRFQKNM</sequence>
<dbReference type="OrthoDB" id="498590at2759"/>
<dbReference type="GO" id="GO:0005634">
    <property type="term" value="C:nucleus"/>
    <property type="evidence" value="ECO:0007669"/>
    <property type="project" value="TreeGrafter"/>
</dbReference>
<reference evidence="3" key="1">
    <citation type="submission" date="2020-04" db="EMBL/GenBank/DDBJ databases">
        <authorList>
            <person name="Alioto T."/>
            <person name="Alioto T."/>
            <person name="Gomez Garrido J."/>
        </authorList>
    </citation>
    <scope>NUCLEOTIDE SEQUENCE</scope>
    <source>
        <strain evidence="3">A484AB</strain>
    </source>
</reference>
<protein>
    <submittedName>
        <fullName evidence="3">Uncharacterized protein</fullName>
    </submittedName>
</protein>
<feature type="compositionally biased region" description="Basic and acidic residues" evidence="2">
    <location>
        <begin position="284"/>
        <end position="295"/>
    </location>
</feature>